<dbReference type="RefSeq" id="WP_270953747.1">
    <property type="nucleotide sequence ID" value="NZ_JAQGLA010000105.1"/>
</dbReference>
<evidence type="ECO:0008006" key="3">
    <source>
        <dbReference type="Google" id="ProtNLM"/>
    </source>
</evidence>
<evidence type="ECO:0000313" key="2">
    <source>
        <dbReference type="Proteomes" id="UP001210380"/>
    </source>
</evidence>
<evidence type="ECO:0000313" key="1">
    <source>
        <dbReference type="EMBL" id="MDA3630533.1"/>
    </source>
</evidence>
<sequence>MNPADCPTLHNLDNASTAFLFETVDFGVEHVKQGEGPFIPFAATLGENGEKGIAKFIGDEDDDSWTQEDMVALGRRKLRELDDDPHCVALVHDGYFTGDGGRTEAVFVEAYELGRPAGVHLCQRYERRGGEIVLIGNPMLFDDAVEPLVPADRQRVEFPHLSSEAKRFALDVIGIGIECLEPEPAVMTPFAAVVGEDGSPEMWSLVDDEDDPTVGGGLDLGREQLAAVDRAAMFVALVWGGERLDGGEQEGAVFTEVYELGRPAGVQLVQQYRRIDHDRIALMGEPQVLDEAEPLVPPVEQPRSAAFARLQEMANQKRG</sequence>
<name>A0ABT4V9C4_9PSEU</name>
<comment type="caution">
    <text evidence="1">The sequence shown here is derived from an EMBL/GenBank/DDBJ whole genome shotgun (WGS) entry which is preliminary data.</text>
</comment>
<protein>
    <recommendedName>
        <fullName evidence="3">DUF4261 domain-containing protein</fullName>
    </recommendedName>
</protein>
<dbReference type="Proteomes" id="UP001210380">
    <property type="component" value="Unassembled WGS sequence"/>
</dbReference>
<keyword evidence="2" id="KW-1185">Reference proteome</keyword>
<gene>
    <name evidence="1" type="ORF">OU415_34245</name>
</gene>
<proteinExistence type="predicted"/>
<reference evidence="1 2" key="1">
    <citation type="submission" date="2022-11" db="EMBL/GenBank/DDBJ databases">
        <title>Draft genome sequence of Saccharopolyspora sp. WRP15-2 isolated from rhizosphere soils of wild rice in Thailand.</title>
        <authorList>
            <person name="Duangmal K."/>
            <person name="Kammanee S."/>
            <person name="Muangham S."/>
        </authorList>
    </citation>
    <scope>NUCLEOTIDE SEQUENCE [LARGE SCALE GENOMIC DNA]</scope>
    <source>
        <strain evidence="1 2">WRP15-2</strain>
    </source>
</reference>
<dbReference type="EMBL" id="JAQGLA010000105">
    <property type="protein sequence ID" value="MDA3630533.1"/>
    <property type="molecule type" value="Genomic_DNA"/>
</dbReference>
<organism evidence="1 2">
    <name type="scientific">Saccharopolyspora oryzae</name>
    <dbReference type="NCBI Taxonomy" id="2997343"/>
    <lineage>
        <taxon>Bacteria</taxon>
        <taxon>Bacillati</taxon>
        <taxon>Actinomycetota</taxon>
        <taxon>Actinomycetes</taxon>
        <taxon>Pseudonocardiales</taxon>
        <taxon>Pseudonocardiaceae</taxon>
        <taxon>Saccharopolyspora</taxon>
    </lineage>
</organism>
<accession>A0ABT4V9C4</accession>